<feature type="region of interest" description="Disordered" evidence="1">
    <location>
        <begin position="69"/>
        <end position="107"/>
    </location>
</feature>
<feature type="compositionally biased region" description="Polar residues" evidence="1">
    <location>
        <begin position="86"/>
        <end position="98"/>
    </location>
</feature>
<sequence length="107" mass="12262">RWRKTSCRSLPGRKSLMTKTLLKRTPGQNVRASRALKPRTITTKSQWICMKRVRKTRSLRREFVLDAASPSRSLENPQRRLLPTSFPKSVTANSSWTLPQARALSGK</sequence>
<dbReference type="Proteomes" id="UP001519460">
    <property type="component" value="Unassembled WGS sequence"/>
</dbReference>
<gene>
    <name evidence="2" type="ORF">BaRGS_00038911</name>
</gene>
<keyword evidence="3" id="KW-1185">Reference proteome</keyword>
<evidence type="ECO:0000256" key="1">
    <source>
        <dbReference type="SAM" id="MobiDB-lite"/>
    </source>
</evidence>
<proteinExistence type="predicted"/>
<evidence type="ECO:0000313" key="3">
    <source>
        <dbReference type="Proteomes" id="UP001519460"/>
    </source>
</evidence>
<feature type="non-terminal residue" evidence="2">
    <location>
        <position position="107"/>
    </location>
</feature>
<name>A0ABD0J4F3_9CAEN</name>
<accession>A0ABD0J4F3</accession>
<evidence type="ECO:0000313" key="2">
    <source>
        <dbReference type="EMBL" id="KAK7460323.1"/>
    </source>
</evidence>
<feature type="non-terminal residue" evidence="2">
    <location>
        <position position="1"/>
    </location>
</feature>
<dbReference type="AlphaFoldDB" id="A0ABD0J4F3"/>
<protein>
    <submittedName>
        <fullName evidence="2">Uncharacterized protein</fullName>
    </submittedName>
</protein>
<organism evidence="2 3">
    <name type="scientific">Batillaria attramentaria</name>
    <dbReference type="NCBI Taxonomy" id="370345"/>
    <lineage>
        <taxon>Eukaryota</taxon>
        <taxon>Metazoa</taxon>
        <taxon>Spiralia</taxon>
        <taxon>Lophotrochozoa</taxon>
        <taxon>Mollusca</taxon>
        <taxon>Gastropoda</taxon>
        <taxon>Caenogastropoda</taxon>
        <taxon>Sorbeoconcha</taxon>
        <taxon>Cerithioidea</taxon>
        <taxon>Batillariidae</taxon>
        <taxon>Batillaria</taxon>
    </lineage>
</organism>
<comment type="caution">
    <text evidence="2">The sequence shown here is derived from an EMBL/GenBank/DDBJ whole genome shotgun (WGS) entry which is preliminary data.</text>
</comment>
<dbReference type="EMBL" id="JACVVK020000652">
    <property type="protein sequence ID" value="KAK7460323.1"/>
    <property type="molecule type" value="Genomic_DNA"/>
</dbReference>
<reference evidence="2 3" key="1">
    <citation type="journal article" date="2023" name="Sci. Data">
        <title>Genome assembly of the Korean intertidal mud-creeper Batillaria attramentaria.</title>
        <authorList>
            <person name="Patra A.K."/>
            <person name="Ho P.T."/>
            <person name="Jun S."/>
            <person name="Lee S.J."/>
            <person name="Kim Y."/>
            <person name="Won Y.J."/>
        </authorList>
    </citation>
    <scope>NUCLEOTIDE SEQUENCE [LARGE SCALE GENOMIC DNA]</scope>
    <source>
        <strain evidence="2">Wonlab-2016</strain>
    </source>
</reference>